<dbReference type="PROSITE" id="PS50093">
    <property type="entry name" value="PKD"/>
    <property type="match status" value="1"/>
</dbReference>
<dbReference type="Proteomes" id="UP000190166">
    <property type="component" value="Unassembled WGS sequence"/>
</dbReference>
<dbReference type="InterPro" id="IPR035986">
    <property type="entry name" value="PKD_dom_sf"/>
</dbReference>
<name>A0A1T5P2U0_9BACT</name>
<feature type="signal peptide" evidence="1">
    <location>
        <begin position="1"/>
        <end position="20"/>
    </location>
</feature>
<dbReference type="STRING" id="393003.SAMN05660461_3672"/>
<dbReference type="Gene3D" id="2.60.40.10">
    <property type="entry name" value="Immunoglobulins"/>
    <property type="match status" value="1"/>
</dbReference>
<proteinExistence type="predicted"/>
<feature type="chain" id="PRO_5012436972" evidence="1">
    <location>
        <begin position="21"/>
        <end position="661"/>
    </location>
</feature>
<evidence type="ECO:0000259" key="2">
    <source>
        <dbReference type="PROSITE" id="PS50093"/>
    </source>
</evidence>
<dbReference type="InterPro" id="IPR013783">
    <property type="entry name" value="Ig-like_fold"/>
</dbReference>
<reference evidence="3 4" key="1">
    <citation type="submission" date="2017-02" db="EMBL/GenBank/DDBJ databases">
        <authorList>
            <person name="Peterson S.W."/>
        </authorList>
    </citation>
    <scope>NUCLEOTIDE SEQUENCE [LARGE SCALE GENOMIC DNA]</scope>
    <source>
        <strain evidence="3 4">DSM 18108</strain>
    </source>
</reference>
<evidence type="ECO:0000313" key="4">
    <source>
        <dbReference type="Proteomes" id="UP000190166"/>
    </source>
</evidence>
<dbReference type="InterPro" id="IPR057171">
    <property type="entry name" value="DUF7849"/>
</dbReference>
<sequence>MQPTASLVALFLFFQSVVMAQSPVPPSFPQDTLPPEIEVQGTDDSMHLVAKLRPLRQIAGAPASFYTYFWELGDGTFSFSPTPELHYKDTGTYQVRLYATNNYDDGKAPPTKPRPIKVKKPIKNSTWASRFFHGNGNIEMKINRNPKPGEDFMALIGYRNMAGDAGSGTILLFYNEKQFGHAAFDLTEKRSYHGEDSSSLQSLLVKLETPDTEPDAALARGPHANAPAVNNAAAKAMLQAMQGAYNSHTVLHFSNAGKTSEQFLFLNMHTLPEMVQDTNATVTMTAMLVPDNALMQPEVYELEMAVVNSHDPNRLQLRKHRINYRFMGKKKELTYKIQFQNTGKGPAKRVAIGIAVPRQLNTETIQLKEVSPACIACDSAYQTQSCIDTVRTKDSIYFVFRNIYLPGLQQEGVADPDSTKGFVRYSILFKKKPKKIPFSSSAAIIFDKNEPIYTNRATARFIKGFSPGIIAGYTFSPNSGDNTLKGPLQLGAVLAPFAPDRPYFQVEAFAGLLEKESSATAIIREKRDTSVNGQVYLIRGRNEVTTTTRQSLQLVPLHFRYNLNNWIGVGIGAMAQINIATKTTTESKVYLTDIQQPNVVTNTLSKTLKDDSQWLASINAAPFADIQIGKIKSGPAIGLRYLRQVTGNTPDRFFVYAIYKL</sequence>
<accession>A0A1T5P2U0</accession>
<feature type="domain" description="PKD" evidence="2">
    <location>
        <begin position="59"/>
        <end position="102"/>
    </location>
</feature>
<protein>
    <submittedName>
        <fullName evidence="3">PKD domain-containing protein</fullName>
    </submittedName>
</protein>
<evidence type="ECO:0000256" key="1">
    <source>
        <dbReference type="SAM" id="SignalP"/>
    </source>
</evidence>
<dbReference type="EMBL" id="FUZZ01000002">
    <property type="protein sequence ID" value="SKD07050.1"/>
    <property type="molecule type" value="Genomic_DNA"/>
</dbReference>
<keyword evidence="1" id="KW-0732">Signal</keyword>
<gene>
    <name evidence="3" type="ORF">SAMN05660461_3672</name>
</gene>
<dbReference type="InterPro" id="IPR000601">
    <property type="entry name" value="PKD_dom"/>
</dbReference>
<dbReference type="Pfam" id="PF00801">
    <property type="entry name" value="PKD"/>
    <property type="match status" value="1"/>
</dbReference>
<organism evidence="3 4">
    <name type="scientific">Chitinophaga ginsengisegetis</name>
    <dbReference type="NCBI Taxonomy" id="393003"/>
    <lineage>
        <taxon>Bacteria</taxon>
        <taxon>Pseudomonadati</taxon>
        <taxon>Bacteroidota</taxon>
        <taxon>Chitinophagia</taxon>
        <taxon>Chitinophagales</taxon>
        <taxon>Chitinophagaceae</taxon>
        <taxon>Chitinophaga</taxon>
    </lineage>
</organism>
<dbReference type="SUPFAM" id="SSF49299">
    <property type="entry name" value="PKD domain"/>
    <property type="match status" value="1"/>
</dbReference>
<dbReference type="Pfam" id="PF24595">
    <property type="entry name" value="DUF7619"/>
    <property type="match status" value="1"/>
</dbReference>
<evidence type="ECO:0000313" key="3">
    <source>
        <dbReference type="EMBL" id="SKD07050.1"/>
    </source>
</evidence>
<dbReference type="InterPro" id="IPR055353">
    <property type="entry name" value="DUF7619"/>
</dbReference>
<dbReference type="AlphaFoldDB" id="A0A1T5P2U0"/>
<keyword evidence="4" id="KW-1185">Reference proteome</keyword>
<dbReference type="Pfam" id="PF25233">
    <property type="entry name" value="DUF7849"/>
    <property type="match status" value="1"/>
</dbReference>
<dbReference type="RefSeq" id="WP_079470925.1">
    <property type="nucleotide sequence ID" value="NZ_FUZZ01000002.1"/>
</dbReference>
<dbReference type="CDD" id="cd00146">
    <property type="entry name" value="PKD"/>
    <property type="match status" value="1"/>
</dbReference>